<dbReference type="PANTHER" id="PTHR43420:SF44">
    <property type="entry name" value="ACETYLTRANSFERASE YPEA"/>
    <property type="match status" value="1"/>
</dbReference>
<evidence type="ECO:0000256" key="1">
    <source>
        <dbReference type="ARBA" id="ARBA00022679"/>
    </source>
</evidence>
<dbReference type="InterPro" id="IPR000182">
    <property type="entry name" value="GNAT_dom"/>
</dbReference>
<dbReference type="Gene3D" id="3.40.630.30">
    <property type="match status" value="1"/>
</dbReference>
<dbReference type="PROSITE" id="PS51186">
    <property type="entry name" value="GNAT"/>
    <property type="match status" value="1"/>
</dbReference>
<gene>
    <name evidence="4" type="ORF">OG442_22865</name>
</gene>
<dbReference type="InterPro" id="IPR050680">
    <property type="entry name" value="YpeA/RimI_acetyltransf"/>
</dbReference>
<keyword evidence="5" id="KW-1185">Reference proteome</keyword>
<dbReference type="InterPro" id="IPR016181">
    <property type="entry name" value="Acyl_CoA_acyltransferase"/>
</dbReference>
<reference evidence="4" key="1">
    <citation type="submission" date="2022-10" db="EMBL/GenBank/DDBJ databases">
        <title>The complete genomes of actinobacterial strains from the NBC collection.</title>
        <authorList>
            <person name="Joergensen T.S."/>
            <person name="Alvarez Arevalo M."/>
            <person name="Sterndorff E.B."/>
            <person name="Faurdal D."/>
            <person name="Vuksanovic O."/>
            <person name="Mourched A.-S."/>
            <person name="Charusanti P."/>
            <person name="Shaw S."/>
            <person name="Blin K."/>
            <person name="Weber T."/>
        </authorList>
    </citation>
    <scope>NUCLEOTIDE SEQUENCE</scope>
    <source>
        <strain evidence="4">NBC_01432</strain>
    </source>
</reference>
<evidence type="ECO:0000313" key="4">
    <source>
        <dbReference type="EMBL" id="WUX54158.1"/>
    </source>
</evidence>
<keyword evidence="1" id="KW-0808">Transferase</keyword>
<dbReference type="SUPFAM" id="SSF55729">
    <property type="entry name" value="Acyl-CoA N-acyltransferases (Nat)"/>
    <property type="match status" value="1"/>
</dbReference>
<name>A0ABZ2A9Q9_STRNV</name>
<evidence type="ECO:0000259" key="3">
    <source>
        <dbReference type="PROSITE" id="PS51186"/>
    </source>
</evidence>
<organism evidence="4 5">
    <name type="scientific">Streptomyces niveus</name>
    <name type="common">Streptomyces spheroides</name>
    <dbReference type="NCBI Taxonomy" id="193462"/>
    <lineage>
        <taxon>Bacteria</taxon>
        <taxon>Bacillati</taxon>
        <taxon>Actinomycetota</taxon>
        <taxon>Actinomycetes</taxon>
        <taxon>Kitasatosporales</taxon>
        <taxon>Streptomycetaceae</taxon>
        <taxon>Streptomyces</taxon>
    </lineage>
</organism>
<dbReference type="PANTHER" id="PTHR43420">
    <property type="entry name" value="ACETYLTRANSFERASE"/>
    <property type="match status" value="1"/>
</dbReference>
<dbReference type="Proteomes" id="UP001432209">
    <property type="component" value="Chromosome"/>
</dbReference>
<dbReference type="Pfam" id="PF00583">
    <property type="entry name" value="Acetyltransf_1"/>
    <property type="match status" value="1"/>
</dbReference>
<accession>A0ABZ2A9Q9</accession>
<dbReference type="CDD" id="cd04301">
    <property type="entry name" value="NAT_SF"/>
    <property type="match status" value="1"/>
</dbReference>
<dbReference type="RefSeq" id="WP_329077781.1">
    <property type="nucleotide sequence ID" value="NZ_CP109495.1"/>
</dbReference>
<feature type="domain" description="N-acetyltransferase" evidence="3">
    <location>
        <begin position="8"/>
        <end position="194"/>
    </location>
</feature>
<evidence type="ECO:0000313" key="5">
    <source>
        <dbReference type="Proteomes" id="UP001432209"/>
    </source>
</evidence>
<proteinExistence type="predicted"/>
<protein>
    <submittedName>
        <fullName evidence="4">GNAT family N-acetyltransferase</fullName>
    </submittedName>
</protein>
<sequence>MSQTPAVRAVRAVRADEWARARDLRLEALRDPAAPVAFLETYDDSVGRPDSFWRERTERSARGASARQFVAELADGGEWAGSVVALVERRGAVDAVGGVSAYDQVHLVGVYVRPEYRGSGVLKELFDAATAWAWSLEEPRVERVRLLVDERNGRARAAYRKLGFEPTGETAPVAGDLVEGAPSAREFELAVARPAGC</sequence>
<dbReference type="EMBL" id="CP109495">
    <property type="protein sequence ID" value="WUX54158.1"/>
    <property type="molecule type" value="Genomic_DNA"/>
</dbReference>
<keyword evidence="2" id="KW-0012">Acyltransferase</keyword>
<evidence type="ECO:0000256" key="2">
    <source>
        <dbReference type="ARBA" id="ARBA00023315"/>
    </source>
</evidence>